<evidence type="ECO:0000259" key="5">
    <source>
        <dbReference type="PROSITE" id="PS51118"/>
    </source>
</evidence>
<dbReference type="PANTHER" id="PTHR33204:SF36">
    <property type="entry name" value="TRANSCRIPTIONAL REGULATORY PROTEIN"/>
    <property type="match status" value="1"/>
</dbReference>
<dbReference type="Proteomes" id="UP001551695">
    <property type="component" value="Unassembled WGS sequence"/>
</dbReference>
<name>A0ABV3FUE2_9NOCA</name>
<dbReference type="SUPFAM" id="SSF46785">
    <property type="entry name" value="Winged helix' DNA-binding domain"/>
    <property type="match status" value="1"/>
</dbReference>
<dbReference type="InterPro" id="IPR036388">
    <property type="entry name" value="WH-like_DNA-bd_sf"/>
</dbReference>
<dbReference type="RefSeq" id="WP_157978796.1">
    <property type="nucleotide sequence ID" value="NZ_JBEXKW010000041.1"/>
</dbReference>
<keyword evidence="2" id="KW-0238">DNA-binding</keyword>
<keyword evidence="1" id="KW-0805">Transcription regulation</keyword>
<evidence type="ECO:0000313" key="7">
    <source>
        <dbReference type="Proteomes" id="UP001551695"/>
    </source>
</evidence>
<comment type="caution">
    <text evidence="6">The sequence shown here is derived from an EMBL/GenBank/DDBJ whole genome shotgun (WGS) entry which is preliminary data.</text>
</comment>
<keyword evidence="7" id="KW-1185">Reference proteome</keyword>
<dbReference type="Gene3D" id="1.10.10.10">
    <property type="entry name" value="Winged helix-like DNA-binding domain superfamily/Winged helix DNA-binding domain"/>
    <property type="match status" value="1"/>
</dbReference>
<evidence type="ECO:0000256" key="4">
    <source>
        <dbReference type="SAM" id="MobiDB-lite"/>
    </source>
</evidence>
<dbReference type="PROSITE" id="PS51118">
    <property type="entry name" value="HTH_HXLR"/>
    <property type="match status" value="1"/>
</dbReference>
<feature type="region of interest" description="Disordered" evidence="4">
    <location>
        <begin position="145"/>
        <end position="175"/>
    </location>
</feature>
<dbReference type="Pfam" id="PF01638">
    <property type="entry name" value="HxlR"/>
    <property type="match status" value="1"/>
</dbReference>
<evidence type="ECO:0000313" key="6">
    <source>
        <dbReference type="EMBL" id="MEV0709046.1"/>
    </source>
</evidence>
<evidence type="ECO:0000256" key="3">
    <source>
        <dbReference type="ARBA" id="ARBA00023163"/>
    </source>
</evidence>
<dbReference type="PANTHER" id="PTHR33204">
    <property type="entry name" value="TRANSCRIPTIONAL REGULATOR, MARR FAMILY"/>
    <property type="match status" value="1"/>
</dbReference>
<dbReference type="EMBL" id="JBFAKC010000006">
    <property type="protein sequence ID" value="MEV0709046.1"/>
    <property type="molecule type" value="Genomic_DNA"/>
</dbReference>
<dbReference type="InterPro" id="IPR036390">
    <property type="entry name" value="WH_DNA-bd_sf"/>
</dbReference>
<keyword evidence="3" id="KW-0804">Transcription</keyword>
<sequence>MKHDDLLGSNCAIERSSAVLGERWVIAILRAAYFRARTFEDYQRRTGIARNILTDRLNRLVDFGIMERREYASGPQRSLHEYRLTPAGIELYPVIAAILAWGEKHTGLVNGAPTQLRHRGCGEITHAKVVCECCGEELLPSDVEVGPGPGANAPAPPWRPLSERTDPIEPDPIGH</sequence>
<reference evidence="6 7" key="1">
    <citation type="submission" date="2024-06" db="EMBL/GenBank/DDBJ databases">
        <title>The Natural Products Discovery Center: Release of the First 8490 Sequenced Strains for Exploring Actinobacteria Biosynthetic Diversity.</title>
        <authorList>
            <person name="Kalkreuter E."/>
            <person name="Kautsar S.A."/>
            <person name="Yang D."/>
            <person name="Bader C.D."/>
            <person name="Teijaro C.N."/>
            <person name="Fluegel L."/>
            <person name="Davis C.M."/>
            <person name="Simpson J.R."/>
            <person name="Lauterbach L."/>
            <person name="Steele A.D."/>
            <person name="Gui C."/>
            <person name="Meng S."/>
            <person name="Li G."/>
            <person name="Viehrig K."/>
            <person name="Ye F."/>
            <person name="Su P."/>
            <person name="Kiefer A.F."/>
            <person name="Nichols A."/>
            <person name="Cepeda A.J."/>
            <person name="Yan W."/>
            <person name="Fan B."/>
            <person name="Jiang Y."/>
            <person name="Adhikari A."/>
            <person name="Zheng C.-J."/>
            <person name="Schuster L."/>
            <person name="Cowan T.M."/>
            <person name="Smanski M.J."/>
            <person name="Chevrette M.G."/>
            <person name="De Carvalho L.P.S."/>
            <person name="Shen B."/>
        </authorList>
    </citation>
    <scope>NUCLEOTIDE SEQUENCE [LARGE SCALE GENOMIC DNA]</scope>
    <source>
        <strain evidence="6 7">NPDC050403</strain>
    </source>
</reference>
<feature type="domain" description="HTH hxlR-type" evidence="5">
    <location>
        <begin position="11"/>
        <end position="110"/>
    </location>
</feature>
<evidence type="ECO:0000256" key="2">
    <source>
        <dbReference type="ARBA" id="ARBA00023125"/>
    </source>
</evidence>
<organism evidence="6 7">
    <name type="scientific">Nocardia aurea</name>
    <dbReference type="NCBI Taxonomy" id="2144174"/>
    <lineage>
        <taxon>Bacteria</taxon>
        <taxon>Bacillati</taxon>
        <taxon>Actinomycetota</taxon>
        <taxon>Actinomycetes</taxon>
        <taxon>Mycobacteriales</taxon>
        <taxon>Nocardiaceae</taxon>
        <taxon>Nocardia</taxon>
    </lineage>
</organism>
<accession>A0ABV3FUE2</accession>
<gene>
    <name evidence="6" type="ORF">AB0I48_15915</name>
</gene>
<proteinExistence type="predicted"/>
<evidence type="ECO:0000256" key="1">
    <source>
        <dbReference type="ARBA" id="ARBA00023015"/>
    </source>
</evidence>
<dbReference type="InterPro" id="IPR002577">
    <property type="entry name" value="HTH_HxlR"/>
</dbReference>
<feature type="compositionally biased region" description="Basic and acidic residues" evidence="4">
    <location>
        <begin position="161"/>
        <end position="175"/>
    </location>
</feature>
<protein>
    <submittedName>
        <fullName evidence="6">Helix-turn-helix domain-containing protein</fullName>
    </submittedName>
</protein>